<reference evidence="2" key="1">
    <citation type="submission" date="2016-03" db="EMBL/GenBank/DDBJ databases">
        <title>Mechanisms controlling the formation of the plant cell surface in tip-growing cells are functionally conserved among land plants.</title>
        <authorList>
            <person name="Honkanen S."/>
            <person name="Jones V.A."/>
            <person name="Morieri G."/>
            <person name="Champion C."/>
            <person name="Hetherington A.J."/>
            <person name="Kelly S."/>
            <person name="Saint-Marcoux D."/>
            <person name="Proust H."/>
            <person name="Prescott H."/>
            <person name="Dolan L."/>
        </authorList>
    </citation>
    <scope>NUCLEOTIDE SEQUENCE [LARGE SCALE GENOMIC DNA]</scope>
    <source>
        <tissue evidence="2">Whole gametophyte</tissue>
    </source>
</reference>
<comment type="caution">
    <text evidence="2">The sequence shown here is derived from an EMBL/GenBank/DDBJ whole genome shotgun (WGS) entry which is preliminary data.</text>
</comment>
<sequence>MWTVCMTSFRAVNFRGKLHAPGDGRTASPVFVLSPRAVRSLPLSATTPASGVSQLSSTFLPRTQRLRVSCKPASFKLNVARSARCEVATEEIQEDGVLSVPSLYGLLGIDQDVDLNDIKTAYRQMARLYHPDVCPVSKREECTKMFLQVQDAYEILSDPERRAEYDYHLMHPLSANAYGLGNFMKRNRGPRSREGVSEAWKMQWQAQLSRLDMKARMEQAQAKTSWGAQMRSRTAQN</sequence>
<dbReference type="Proteomes" id="UP000077202">
    <property type="component" value="Unassembled WGS sequence"/>
</dbReference>
<dbReference type="InterPro" id="IPR053232">
    <property type="entry name" value="DnaJ_C/III_chloroplastic"/>
</dbReference>
<dbReference type="PROSITE" id="PS50076">
    <property type="entry name" value="DNAJ_2"/>
    <property type="match status" value="1"/>
</dbReference>
<dbReference type="PANTHER" id="PTHR45090:SF4">
    <property type="entry name" value="J DOMAIN-CONTAINING PROTEIN"/>
    <property type="match status" value="1"/>
</dbReference>
<accession>A0A176WG47</accession>
<dbReference type="SUPFAM" id="SSF46565">
    <property type="entry name" value="Chaperone J-domain"/>
    <property type="match status" value="1"/>
</dbReference>
<dbReference type="CDD" id="cd06257">
    <property type="entry name" value="DnaJ"/>
    <property type="match status" value="1"/>
</dbReference>
<proteinExistence type="predicted"/>
<dbReference type="PANTHER" id="PTHR45090">
    <property type="entry name" value="CHAPERONE PROTEIN DNAJ 20 CHLOROPLASTIC"/>
    <property type="match status" value="1"/>
</dbReference>
<gene>
    <name evidence="2" type="ORF">AXG93_2278s1280</name>
</gene>
<evidence type="ECO:0000313" key="2">
    <source>
        <dbReference type="EMBL" id="OAE32049.1"/>
    </source>
</evidence>
<feature type="domain" description="J" evidence="1">
    <location>
        <begin position="102"/>
        <end position="169"/>
    </location>
</feature>
<dbReference type="EMBL" id="LVLJ01000898">
    <property type="protein sequence ID" value="OAE32049.1"/>
    <property type="molecule type" value="Genomic_DNA"/>
</dbReference>
<keyword evidence="3" id="KW-1185">Reference proteome</keyword>
<dbReference type="GO" id="GO:0009507">
    <property type="term" value="C:chloroplast"/>
    <property type="evidence" value="ECO:0007669"/>
    <property type="project" value="TreeGrafter"/>
</dbReference>
<dbReference type="AlphaFoldDB" id="A0A176WG47"/>
<dbReference type="Gene3D" id="1.10.287.110">
    <property type="entry name" value="DnaJ domain"/>
    <property type="match status" value="1"/>
</dbReference>
<dbReference type="InterPro" id="IPR036869">
    <property type="entry name" value="J_dom_sf"/>
</dbReference>
<dbReference type="SMART" id="SM00271">
    <property type="entry name" value="DnaJ"/>
    <property type="match status" value="1"/>
</dbReference>
<dbReference type="PRINTS" id="PR00625">
    <property type="entry name" value="JDOMAIN"/>
</dbReference>
<name>A0A176WG47_MARPO</name>
<evidence type="ECO:0000313" key="3">
    <source>
        <dbReference type="Proteomes" id="UP000077202"/>
    </source>
</evidence>
<organism evidence="2 3">
    <name type="scientific">Marchantia polymorpha subsp. ruderalis</name>
    <dbReference type="NCBI Taxonomy" id="1480154"/>
    <lineage>
        <taxon>Eukaryota</taxon>
        <taxon>Viridiplantae</taxon>
        <taxon>Streptophyta</taxon>
        <taxon>Embryophyta</taxon>
        <taxon>Marchantiophyta</taxon>
        <taxon>Marchantiopsida</taxon>
        <taxon>Marchantiidae</taxon>
        <taxon>Marchantiales</taxon>
        <taxon>Marchantiaceae</taxon>
        <taxon>Marchantia</taxon>
    </lineage>
</organism>
<evidence type="ECO:0000259" key="1">
    <source>
        <dbReference type="PROSITE" id="PS50076"/>
    </source>
</evidence>
<dbReference type="InterPro" id="IPR001623">
    <property type="entry name" value="DnaJ_domain"/>
</dbReference>
<protein>
    <recommendedName>
        <fullName evidence="1">J domain-containing protein</fullName>
    </recommendedName>
</protein>
<dbReference type="Pfam" id="PF00226">
    <property type="entry name" value="DnaJ"/>
    <property type="match status" value="1"/>
</dbReference>